<dbReference type="Pfam" id="PF07690">
    <property type="entry name" value="MFS_1"/>
    <property type="match status" value="1"/>
</dbReference>
<dbReference type="InterPro" id="IPR011701">
    <property type="entry name" value="MFS"/>
</dbReference>
<evidence type="ECO:0000256" key="4">
    <source>
        <dbReference type="ARBA" id="ARBA00023136"/>
    </source>
</evidence>
<protein>
    <recommendedName>
        <fullName evidence="9">Adenylate cyclase</fullName>
    </recommendedName>
</protein>
<keyword evidence="2 6" id="KW-0812">Transmembrane</keyword>
<feature type="transmembrane region" description="Helical" evidence="6">
    <location>
        <begin position="256"/>
        <end position="276"/>
    </location>
</feature>
<name>A0A9J6FSW2_HAELO</name>
<dbReference type="PANTHER" id="PTHR23507">
    <property type="entry name" value="ZGC:174356"/>
    <property type="match status" value="1"/>
</dbReference>
<reference evidence="7 8" key="1">
    <citation type="journal article" date="2020" name="Cell">
        <title>Large-Scale Comparative Analyses of Tick Genomes Elucidate Their Genetic Diversity and Vector Capacities.</title>
        <authorList>
            <consortium name="Tick Genome and Microbiome Consortium (TIGMIC)"/>
            <person name="Jia N."/>
            <person name="Wang J."/>
            <person name="Shi W."/>
            <person name="Du L."/>
            <person name="Sun Y."/>
            <person name="Zhan W."/>
            <person name="Jiang J.F."/>
            <person name="Wang Q."/>
            <person name="Zhang B."/>
            <person name="Ji P."/>
            <person name="Bell-Sakyi L."/>
            <person name="Cui X.M."/>
            <person name="Yuan T.T."/>
            <person name="Jiang B.G."/>
            <person name="Yang W.F."/>
            <person name="Lam T.T."/>
            <person name="Chang Q.C."/>
            <person name="Ding S.J."/>
            <person name="Wang X.J."/>
            <person name="Zhu J.G."/>
            <person name="Ruan X.D."/>
            <person name="Zhao L."/>
            <person name="Wei J.T."/>
            <person name="Ye R.Z."/>
            <person name="Que T.C."/>
            <person name="Du C.H."/>
            <person name="Zhou Y.H."/>
            <person name="Cheng J.X."/>
            <person name="Dai P.F."/>
            <person name="Guo W.B."/>
            <person name="Han X.H."/>
            <person name="Huang E.J."/>
            <person name="Li L.F."/>
            <person name="Wei W."/>
            <person name="Gao Y.C."/>
            <person name="Liu J.Z."/>
            <person name="Shao H.Z."/>
            <person name="Wang X."/>
            <person name="Wang C.C."/>
            <person name="Yang T.C."/>
            <person name="Huo Q.B."/>
            <person name="Li W."/>
            <person name="Chen H.Y."/>
            <person name="Chen S.E."/>
            <person name="Zhou L.G."/>
            <person name="Ni X.B."/>
            <person name="Tian J.H."/>
            <person name="Sheng Y."/>
            <person name="Liu T."/>
            <person name="Pan Y.S."/>
            <person name="Xia L.Y."/>
            <person name="Li J."/>
            <person name="Zhao F."/>
            <person name="Cao W.C."/>
        </authorList>
    </citation>
    <scope>NUCLEOTIDE SEQUENCE [LARGE SCALE GENOMIC DNA]</scope>
    <source>
        <strain evidence="7">HaeL-2018</strain>
    </source>
</reference>
<proteinExistence type="predicted"/>
<keyword evidence="4 6" id="KW-0472">Membrane</keyword>
<dbReference type="SUPFAM" id="SSF103473">
    <property type="entry name" value="MFS general substrate transporter"/>
    <property type="match status" value="1"/>
</dbReference>
<feature type="region of interest" description="Disordered" evidence="5">
    <location>
        <begin position="1"/>
        <end position="51"/>
    </location>
</feature>
<feature type="transmembrane region" description="Helical" evidence="6">
    <location>
        <begin position="446"/>
        <end position="469"/>
    </location>
</feature>
<dbReference type="OMA" id="RIDIYMM"/>
<evidence type="ECO:0000256" key="6">
    <source>
        <dbReference type="SAM" id="Phobius"/>
    </source>
</evidence>
<dbReference type="Proteomes" id="UP000821853">
    <property type="component" value="Chromosome 2"/>
</dbReference>
<dbReference type="GO" id="GO:0022857">
    <property type="term" value="F:transmembrane transporter activity"/>
    <property type="evidence" value="ECO:0007669"/>
    <property type="project" value="InterPro"/>
</dbReference>
<feature type="transmembrane region" description="Helical" evidence="6">
    <location>
        <begin position="162"/>
        <end position="182"/>
    </location>
</feature>
<evidence type="ECO:0000256" key="5">
    <source>
        <dbReference type="SAM" id="MobiDB-lite"/>
    </source>
</evidence>
<feature type="transmembrane region" description="Helical" evidence="6">
    <location>
        <begin position="132"/>
        <end position="150"/>
    </location>
</feature>
<gene>
    <name evidence="7" type="ORF">HPB48_008335</name>
</gene>
<comment type="subcellular location">
    <subcellularLocation>
        <location evidence="1">Membrane</location>
        <topology evidence="1">Multi-pass membrane protein</topology>
    </subcellularLocation>
</comment>
<feature type="transmembrane region" description="Helical" evidence="6">
    <location>
        <begin position="388"/>
        <end position="407"/>
    </location>
</feature>
<dbReference type="VEuPathDB" id="VectorBase:HLOH_049497"/>
<evidence type="ECO:0000313" key="8">
    <source>
        <dbReference type="Proteomes" id="UP000821853"/>
    </source>
</evidence>
<organism evidence="7 8">
    <name type="scientific">Haemaphysalis longicornis</name>
    <name type="common">Bush tick</name>
    <dbReference type="NCBI Taxonomy" id="44386"/>
    <lineage>
        <taxon>Eukaryota</taxon>
        <taxon>Metazoa</taxon>
        <taxon>Ecdysozoa</taxon>
        <taxon>Arthropoda</taxon>
        <taxon>Chelicerata</taxon>
        <taxon>Arachnida</taxon>
        <taxon>Acari</taxon>
        <taxon>Parasitiformes</taxon>
        <taxon>Ixodida</taxon>
        <taxon>Ixodoidea</taxon>
        <taxon>Ixodidae</taxon>
        <taxon>Haemaphysalinae</taxon>
        <taxon>Haemaphysalis</taxon>
    </lineage>
</organism>
<evidence type="ECO:0000256" key="2">
    <source>
        <dbReference type="ARBA" id="ARBA00022692"/>
    </source>
</evidence>
<dbReference type="PANTHER" id="PTHR23507:SF1">
    <property type="entry name" value="FI18259P1-RELATED"/>
    <property type="match status" value="1"/>
</dbReference>
<dbReference type="OrthoDB" id="6431684at2759"/>
<accession>A0A9J6FSW2</accession>
<feature type="transmembrane region" description="Helical" evidence="6">
    <location>
        <begin position="413"/>
        <end position="434"/>
    </location>
</feature>
<evidence type="ECO:0000256" key="1">
    <source>
        <dbReference type="ARBA" id="ARBA00004141"/>
    </source>
</evidence>
<keyword evidence="3 6" id="KW-1133">Transmembrane helix</keyword>
<dbReference type="GO" id="GO:0016020">
    <property type="term" value="C:membrane"/>
    <property type="evidence" value="ECO:0007669"/>
    <property type="project" value="UniProtKB-SubCell"/>
</dbReference>
<evidence type="ECO:0008006" key="9">
    <source>
        <dbReference type="Google" id="ProtNLM"/>
    </source>
</evidence>
<keyword evidence="8" id="KW-1185">Reference proteome</keyword>
<feature type="transmembrane region" description="Helical" evidence="6">
    <location>
        <begin position="188"/>
        <end position="212"/>
    </location>
</feature>
<dbReference type="EMBL" id="JABSTR010000004">
    <property type="protein sequence ID" value="KAH9366245.1"/>
    <property type="molecule type" value="Genomic_DNA"/>
</dbReference>
<feature type="transmembrane region" description="Helical" evidence="6">
    <location>
        <begin position="68"/>
        <end position="85"/>
    </location>
</feature>
<feature type="transmembrane region" description="Helical" evidence="6">
    <location>
        <begin position="321"/>
        <end position="345"/>
    </location>
</feature>
<evidence type="ECO:0000313" key="7">
    <source>
        <dbReference type="EMBL" id="KAH9366245.1"/>
    </source>
</evidence>
<feature type="transmembrane region" description="Helical" evidence="6">
    <location>
        <begin position="475"/>
        <end position="495"/>
    </location>
</feature>
<dbReference type="Gene3D" id="1.20.1250.20">
    <property type="entry name" value="MFS general substrate transporter like domains"/>
    <property type="match status" value="1"/>
</dbReference>
<dbReference type="AlphaFoldDB" id="A0A9J6FSW2"/>
<feature type="transmembrane region" description="Helical" evidence="6">
    <location>
        <begin position="224"/>
        <end position="244"/>
    </location>
</feature>
<dbReference type="InterPro" id="IPR036259">
    <property type="entry name" value="MFS_trans_sf"/>
</dbReference>
<comment type="caution">
    <text evidence="7">The sequence shown here is derived from an EMBL/GenBank/DDBJ whole genome shotgun (WGS) entry which is preliminary data.</text>
</comment>
<sequence>MTTDEGPKPAASGDGCDSGGHTGDSRRSSTKSIEDTSSLDPKQVDDCVGMVSGTSTPSLGRRLLDGVLVARLEIFLALFMISRFMTMTPVQDLLLHKACLYRLHLNASVCSRLDDFEDVKNAAEKMASTTNMMQIVAALAPSSVLAIFIGPWCDKYGYRAPLISSSLGLIVNFSITIVTVYYMELPLYVNILAAIPDGLSGGLICVITAVCSEATLITRAEGRRARFFAITATMSLSNPLGSYIGGQLYGHYGWKALLYVALSTVVVALVWACITIKNLAKPAYAKDGLRVKLQNLFQLGNLRDSFGTVVKSRPSRGRLQLWCLFAAVCCVLFDQASVGIAYYYVRKMYSWTVPYYTTVQSVAAVVGVALNIPLAHLLARVFRIGDPAMALIGTCCYAAQMLLLGLAYKEWLYYVQCLVGLPSFLGQVGVRTHLSKLVAPDEVGKVFAFLSLFVSVLPIVGEVILTSLFNWSISFLPGLPYLVASCTACIAIGLIG</sequence>
<evidence type="ECO:0000256" key="3">
    <source>
        <dbReference type="ARBA" id="ARBA00022989"/>
    </source>
</evidence>
<feature type="transmembrane region" description="Helical" evidence="6">
    <location>
        <begin position="357"/>
        <end position="379"/>
    </location>
</feature>